<organism evidence="2 3">
    <name type="scientific">Candidatus Dojkabacteria bacterium</name>
    <dbReference type="NCBI Taxonomy" id="2099670"/>
    <lineage>
        <taxon>Bacteria</taxon>
        <taxon>Candidatus Dojkabacteria</taxon>
    </lineage>
</organism>
<accession>A0A955KZN5</accession>
<evidence type="ECO:0000313" key="2">
    <source>
        <dbReference type="EMBL" id="MCA9379294.1"/>
    </source>
</evidence>
<feature type="transmembrane region" description="Helical" evidence="1">
    <location>
        <begin position="320"/>
        <end position="339"/>
    </location>
</feature>
<proteinExistence type="predicted"/>
<dbReference type="Proteomes" id="UP000760819">
    <property type="component" value="Unassembled WGS sequence"/>
</dbReference>
<gene>
    <name evidence="2" type="ORF">KC640_02600</name>
</gene>
<keyword evidence="1" id="KW-0812">Transmembrane</keyword>
<dbReference type="AlphaFoldDB" id="A0A955KZN5"/>
<keyword evidence="1" id="KW-0472">Membrane</keyword>
<comment type="caution">
    <text evidence="2">The sequence shown here is derived from an EMBL/GenBank/DDBJ whole genome shotgun (WGS) entry which is preliminary data.</text>
</comment>
<reference evidence="2" key="1">
    <citation type="submission" date="2020-04" db="EMBL/GenBank/DDBJ databases">
        <authorList>
            <person name="Zhang T."/>
        </authorList>
    </citation>
    <scope>NUCLEOTIDE SEQUENCE</scope>
    <source>
        <strain evidence="2">HKST-UBA12</strain>
    </source>
</reference>
<dbReference type="EMBL" id="JAGQLI010000132">
    <property type="protein sequence ID" value="MCA9379294.1"/>
    <property type="molecule type" value="Genomic_DNA"/>
</dbReference>
<evidence type="ECO:0000313" key="3">
    <source>
        <dbReference type="Proteomes" id="UP000760819"/>
    </source>
</evidence>
<evidence type="ECO:0008006" key="4">
    <source>
        <dbReference type="Google" id="ProtNLM"/>
    </source>
</evidence>
<keyword evidence="1" id="KW-1133">Transmembrane helix</keyword>
<evidence type="ECO:0000256" key="1">
    <source>
        <dbReference type="SAM" id="Phobius"/>
    </source>
</evidence>
<name>A0A955KZN5_9BACT</name>
<reference evidence="2" key="2">
    <citation type="journal article" date="2021" name="Microbiome">
        <title>Successional dynamics and alternative stable states in a saline activated sludge microbial community over 9 years.</title>
        <authorList>
            <person name="Wang Y."/>
            <person name="Ye J."/>
            <person name="Ju F."/>
            <person name="Liu L."/>
            <person name="Boyd J.A."/>
            <person name="Deng Y."/>
            <person name="Parks D.H."/>
            <person name="Jiang X."/>
            <person name="Yin X."/>
            <person name="Woodcroft B.J."/>
            <person name="Tyson G.W."/>
            <person name="Hugenholtz P."/>
            <person name="Polz M.F."/>
            <person name="Zhang T."/>
        </authorList>
    </citation>
    <scope>NUCLEOTIDE SEQUENCE</scope>
    <source>
        <strain evidence="2">HKST-UBA12</strain>
    </source>
</reference>
<sequence>MSIGNSDKIFVDVDDEINFVVEKILAAEKERVIIVIPQNALVVSSLVSMKIMAKQVVKSKKVVVLVTEDDFGQKLAKQSGLVAAHKVSEITPELWEAAIIAKEKAKEEILGKKKELLTERGILPADTDEPITDDLPAEPEIQELAADPEPEVEQIAEDDVESDPELTEIPKPAMAERVKLTPPKGKETRVPDMVNEVEESVSGPIKRTKRQPKLVEVSGFKVYAGGDIASLGTDSMATTESQTAEAGDAASDRLSRVRSVQAGKTSGSFTGRDWTSYTEPGKKGIQFPKLFKRTPKVEPGERKILSGDPLSELVAKRKKAIIAVAIFLVAVLIGAYILLSQLTSVEVRLKLKTAEVPVEQQITADVAVTEIDTENLVIHAELVEEADLSISASDNSTGEGKTGNRAAGVIEIWNFTDAEVQVSAGTVAQNTTTNLKYLIKQDVTVPAATSAGAIVDPGIVQDVRVEAETFGENYNMLEIGTMVDFKVGDHSTDDLKGKRFSKFEGGTTETFKAPSQADIDRIKDGLVESLQKQGTTKVQTRVPEGYRLLPETIQFEETESHSTPAIGEKGDTFSLTVEGKVTALAVSEDDLTAAIEALIAKNQAEDVQGEFVVSNLDNAEILNVARDGNKVTFTIVSKGSLQSNVTEQDIKDAIKGRSERDADDHLLSVEEIKSVRVIFSPGFLPDFMKVVPNDDNKIKVVFE</sequence>
<protein>
    <recommendedName>
        <fullName evidence="4">Baseplate protein J-like domain-containing protein</fullName>
    </recommendedName>
</protein>